<organism evidence="3 4">
    <name type="scientific">Lysobacter arenosi</name>
    <dbReference type="NCBI Taxonomy" id="2795387"/>
    <lineage>
        <taxon>Bacteria</taxon>
        <taxon>Pseudomonadati</taxon>
        <taxon>Pseudomonadota</taxon>
        <taxon>Gammaproteobacteria</taxon>
        <taxon>Lysobacterales</taxon>
        <taxon>Lysobacteraceae</taxon>
        <taxon>Lysobacter</taxon>
    </lineage>
</organism>
<dbReference type="SUPFAM" id="SSF101898">
    <property type="entry name" value="NHL repeat"/>
    <property type="match status" value="1"/>
</dbReference>
<dbReference type="Gene3D" id="2.70.70.10">
    <property type="entry name" value="Glucose Permease (Domain IIA)"/>
    <property type="match status" value="1"/>
</dbReference>
<dbReference type="InterPro" id="IPR011055">
    <property type="entry name" value="Dup_hybrid_motif"/>
</dbReference>
<reference evidence="3 4" key="1">
    <citation type="submission" date="2021-02" db="EMBL/GenBank/DDBJ databases">
        <title>Lysobacter arenosi sp. nov., isolated from soil of gangwondo yeongwol, south Korea.</title>
        <authorList>
            <person name="Kim K.R."/>
            <person name="Kim K.H."/>
            <person name="Jeon C.O."/>
        </authorList>
    </citation>
    <scope>NUCLEOTIDE SEQUENCE [LARGE SCALE GENOMIC DNA]</scope>
    <source>
        <strain evidence="3 4">R7</strain>
    </source>
</reference>
<dbReference type="RefSeq" id="WP_200605748.1">
    <property type="nucleotide sequence ID" value="NZ_CP071517.1"/>
</dbReference>
<gene>
    <name evidence="3" type="ORF">HIV01_007030</name>
</gene>
<dbReference type="Pfam" id="PF01436">
    <property type="entry name" value="NHL"/>
    <property type="match status" value="3"/>
</dbReference>
<evidence type="ECO:0000313" key="4">
    <source>
        <dbReference type="Proteomes" id="UP000663400"/>
    </source>
</evidence>
<protein>
    <submittedName>
        <fullName evidence="3">Gluconolaconase</fullName>
    </submittedName>
</protein>
<dbReference type="PROSITE" id="PS51125">
    <property type="entry name" value="NHL"/>
    <property type="match status" value="2"/>
</dbReference>
<dbReference type="EMBL" id="CP071517">
    <property type="protein sequence ID" value="QSX76238.1"/>
    <property type="molecule type" value="Genomic_DNA"/>
</dbReference>
<evidence type="ECO:0000313" key="3">
    <source>
        <dbReference type="EMBL" id="QSX76238.1"/>
    </source>
</evidence>
<feature type="repeat" description="NHL" evidence="2">
    <location>
        <begin position="118"/>
        <end position="153"/>
    </location>
</feature>
<dbReference type="PANTHER" id="PTHR13833">
    <property type="match status" value="1"/>
</dbReference>
<dbReference type="Gene3D" id="2.120.10.30">
    <property type="entry name" value="TolB, C-terminal domain"/>
    <property type="match status" value="2"/>
</dbReference>
<sequence>MTRSTWLWLAVGLTAAALAATFIFVPTREVAIVPTGPAPTPFAWKARLELLAGDGVTGLREGAALQARFADPYGIVHAADGSVYVTDAGDNNRIRRVARDGSVTTVAGSVEGFADGAGSAAAFNTPSGLAIDEAGNLYVADTGNHAIRKVSPQGIVTTIAGDGSAGFRDGPAAQAQFNGPIGVAVGKDGRVYVADTYNDRIRVIAPDGVVSTLAGGDRPGYQDGLGAQARFDTPTSLAIDAFGRVWVADTRNNAVRRVTPRGDVDTVLLGAPDNPNPVVHRPLSLAIAHDGVVYVAENSRGTVLQYTRDGRWAVITGASQDQRLSRPTGLTIDGDGALYVADAASHRVHRIVPISTDASTPPVLTVGPAADAPLPDTQGRWPLRPQDGWHEVVGTLGEVRGNYQNESRDHLHGGLDIRGDVGQDVLAIADGKVSSPTASWALGKLGEGLELDSIGYIHMRVGRTAQGKPIDPARFHLLLDETGKPERMRVMRGTRFKAGDVLGTINGMAHVHLSVGAQGYERNAIALGFRGYADSYAPRIDRIELFDAAQQPLLQKQDGRVLLSRSLPGVQIVVDAWDQVDRNLPRRRLGLHALGYQWLDAAGQPLPGYEAPRMNIAFDRMPADNDAVKVAYAPGSGITVHGSAITRFQYVVTNTVRDGVLATGQWNPADLAAGDYILRITAKDYMGNAASAGRDLPVRLQ</sequence>
<dbReference type="InterPro" id="IPR001258">
    <property type="entry name" value="NHL_repeat"/>
</dbReference>
<proteinExistence type="predicted"/>
<evidence type="ECO:0000256" key="2">
    <source>
        <dbReference type="PROSITE-ProRule" id="PRU00504"/>
    </source>
</evidence>
<keyword evidence="1" id="KW-0677">Repeat</keyword>
<feature type="repeat" description="NHL" evidence="2">
    <location>
        <begin position="171"/>
        <end position="207"/>
    </location>
</feature>
<dbReference type="InterPro" id="IPR011042">
    <property type="entry name" value="6-blade_b-propeller_TolB-like"/>
</dbReference>
<keyword evidence="4" id="KW-1185">Reference proteome</keyword>
<evidence type="ECO:0000256" key="1">
    <source>
        <dbReference type="ARBA" id="ARBA00022737"/>
    </source>
</evidence>
<dbReference type="PANTHER" id="PTHR13833:SF71">
    <property type="entry name" value="NHL DOMAIN-CONTAINING PROTEIN"/>
    <property type="match status" value="1"/>
</dbReference>
<name>A0ABX7RDK5_9GAMM</name>
<dbReference type="CDD" id="cd14953">
    <property type="entry name" value="NHL_like_1"/>
    <property type="match status" value="1"/>
</dbReference>
<dbReference type="Gene3D" id="2.40.10.500">
    <property type="match status" value="1"/>
</dbReference>
<dbReference type="Proteomes" id="UP000663400">
    <property type="component" value="Chromosome"/>
</dbReference>
<accession>A0ABX7RDK5</accession>